<reference evidence="5 6" key="1">
    <citation type="submission" date="2019-03" db="EMBL/GenBank/DDBJ databases">
        <title>Genomic Encyclopedia of Type Strains, Phase III (KMG-III): the genomes of soil and plant-associated and newly described type strains.</title>
        <authorList>
            <person name="Whitman W."/>
        </authorList>
    </citation>
    <scope>NUCLEOTIDE SEQUENCE [LARGE SCALE GENOMIC DNA]</scope>
    <source>
        <strain evidence="5 6">VKM Ac-2570</strain>
    </source>
</reference>
<evidence type="ECO:0000256" key="2">
    <source>
        <dbReference type="ARBA" id="ARBA00022448"/>
    </source>
</evidence>
<sequence>MNVLRKRGLSSSLVAIMLMAPLGCSGAKAVDKAGGDSAVLTLATIDDVNNNGQSFGPQAFVDNLRTVSGGKLKVEIKKNYGAGDAKAESAIVKAIAAGEIDGGWPSTRAFAGAGITSLKAVEAPMTITSYAAEKQLVTAPVAKTLLASLDSTGVVGLGLAVGPLRRPFAAKKPLLGPADWTGTRFRTYNSPVQEAAIRALGGTPVNFGIEWGGEIKAGRLRGAEFDVPQYAKTDTAVAPQVTANVVLWPKVFVLSFSRQRFEALTDQQRSWIRDAAERAAKTSVEASYDESTIAGDMCSSGVRFIGATPGEVAGLRRKLQPVLDQLAADPKSGPMLKEIQAIATANPLADVPNVLAACRQTGKEAPAPKIPQEVSALPNGVYRVEITLDDVHAAGLDNTDGTSGTWTLTVRNGTFENRCRPIGDPSDDCGGTITDVPLVVGDLRGTGHQVWLVPKGKDQPFRLTWAVDGKTLVFSEPSASLGFEMILEPYQKIG</sequence>
<feature type="chain" id="PRO_5020551367" evidence="4">
    <location>
        <begin position="30"/>
        <end position="494"/>
    </location>
</feature>
<dbReference type="PANTHER" id="PTHR33376">
    <property type="match status" value="1"/>
</dbReference>
<keyword evidence="2" id="KW-0813">Transport</keyword>
<dbReference type="OrthoDB" id="4847419at2"/>
<dbReference type="Proteomes" id="UP000295447">
    <property type="component" value="Unassembled WGS sequence"/>
</dbReference>
<dbReference type="GO" id="GO:0055085">
    <property type="term" value="P:transmembrane transport"/>
    <property type="evidence" value="ECO:0007669"/>
    <property type="project" value="InterPro"/>
</dbReference>
<evidence type="ECO:0000256" key="3">
    <source>
        <dbReference type="ARBA" id="ARBA00022729"/>
    </source>
</evidence>
<feature type="signal peptide" evidence="4">
    <location>
        <begin position="1"/>
        <end position="29"/>
    </location>
</feature>
<name>A0A4R7ZE74_9ACTN</name>
<gene>
    <name evidence="5" type="ORF">EV650_8039</name>
</gene>
<proteinExistence type="inferred from homology"/>
<dbReference type="EMBL" id="SODF01000004">
    <property type="protein sequence ID" value="TDW14448.1"/>
    <property type="molecule type" value="Genomic_DNA"/>
</dbReference>
<evidence type="ECO:0000313" key="6">
    <source>
        <dbReference type="Proteomes" id="UP000295447"/>
    </source>
</evidence>
<comment type="caution">
    <text evidence="5">The sequence shown here is derived from an EMBL/GenBank/DDBJ whole genome shotgun (WGS) entry which is preliminary data.</text>
</comment>
<dbReference type="AlphaFoldDB" id="A0A4R7ZE74"/>
<comment type="similarity">
    <text evidence="1">Belongs to the bacterial solute-binding protein 7 family.</text>
</comment>
<protein>
    <submittedName>
        <fullName evidence="5">TRAP-type C4-dicarboxylate transport system substrate-binding protein</fullName>
    </submittedName>
</protein>
<keyword evidence="3 4" id="KW-0732">Signal</keyword>
<evidence type="ECO:0000256" key="4">
    <source>
        <dbReference type="SAM" id="SignalP"/>
    </source>
</evidence>
<evidence type="ECO:0000313" key="5">
    <source>
        <dbReference type="EMBL" id="TDW14448.1"/>
    </source>
</evidence>
<dbReference type="InterPro" id="IPR018389">
    <property type="entry name" value="DctP_fam"/>
</dbReference>
<dbReference type="PANTHER" id="PTHR33376:SF7">
    <property type="entry name" value="C4-DICARBOXYLATE-BINDING PROTEIN DCTB"/>
    <property type="match status" value="1"/>
</dbReference>
<dbReference type="NCBIfam" id="NF037995">
    <property type="entry name" value="TRAP_S1"/>
    <property type="match status" value="1"/>
</dbReference>
<dbReference type="InterPro" id="IPR038404">
    <property type="entry name" value="TRAP_DctP_sf"/>
</dbReference>
<organism evidence="5 6">
    <name type="scientific">Kribbella kalugense</name>
    <dbReference type="NCBI Taxonomy" id="2512221"/>
    <lineage>
        <taxon>Bacteria</taxon>
        <taxon>Bacillati</taxon>
        <taxon>Actinomycetota</taxon>
        <taxon>Actinomycetes</taxon>
        <taxon>Propionibacteriales</taxon>
        <taxon>Kribbellaceae</taxon>
        <taxon>Kribbella</taxon>
    </lineage>
</organism>
<keyword evidence="6" id="KW-1185">Reference proteome</keyword>
<dbReference type="Gene3D" id="3.40.190.170">
    <property type="entry name" value="Bacterial extracellular solute-binding protein, family 7"/>
    <property type="match status" value="1"/>
</dbReference>
<evidence type="ECO:0000256" key="1">
    <source>
        <dbReference type="ARBA" id="ARBA00009023"/>
    </source>
</evidence>
<accession>A0A4R7ZE74</accession>
<dbReference type="RefSeq" id="WP_134124394.1">
    <property type="nucleotide sequence ID" value="NZ_SODF01000004.1"/>
</dbReference>
<dbReference type="Pfam" id="PF03480">
    <property type="entry name" value="DctP"/>
    <property type="match status" value="1"/>
</dbReference>